<reference evidence="1" key="1">
    <citation type="journal article" date="2007" name="PLoS Biol.">
        <title>Rate of evolution in brain-expressed genes in humans and other primates.</title>
        <authorList>
            <person name="Wang H.-Y."/>
            <person name="Chien H.-C."/>
            <person name="Osada N."/>
            <person name="Hashimoto K."/>
            <person name="Sugano S."/>
            <person name="Gojobori T."/>
            <person name="Chou C.-K."/>
            <person name="Tsai S.-F."/>
            <person name="Wu C.-I."/>
            <person name="Shen C.-K.J."/>
        </authorList>
    </citation>
    <scope>NUCLEOTIDE SEQUENCE</scope>
</reference>
<proteinExistence type="evidence at transcript level"/>
<sequence>MSLQRRQQEAQRAAKQPCPSVKTFLRRTYKKVFLKEKRVGAESIFTLWQRVFAN</sequence>
<name>I7GLF7_MACFA</name>
<accession>I7GLF7</accession>
<dbReference type="EMBL" id="AB171201">
    <property type="protein sequence ID" value="BAE88264.1"/>
    <property type="molecule type" value="mRNA"/>
</dbReference>
<dbReference type="AlphaFoldDB" id="I7GLF7"/>
<protein>
    <submittedName>
        <fullName evidence="1">Macaca fascicularis brain cDNA clone: QorA-13290, similar to human guanylate cyclase 1, soluble, alpha 3 (GUCY1A3), mRNA, RefSeq: NM_000856.1</fullName>
    </submittedName>
</protein>
<organism evidence="1">
    <name type="scientific">Macaca fascicularis</name>
    <name type="common">Crab-eating macaque</name>
    <name type="synonym">Cynomolgus monkey</name>
    <dbReference type="NCBI Taxonomy" id="9541"/>
    <lineage>
        <taxon>Eukaryota</taxon>
        <taxon>Metazoa</taxon>
        <taxon>Chordata</taxon>
        <taxon>Craniata</taxon>
        <taxon>Vertebrata</taxon>
        <taxon>Euteleostomi</taxon>
        <taxon>Mammalia</taxon>
        <taxon>Eutheria</taxon>
        <taxon>Euarchontoglires</taxon>
        <taxon>Primates</taxon>
        <taxon>Haplorrhini</taxon>
        <taxon>Catarrhini</taxon>
        <taxon>Cercopithecidae</taxon>
        <taxon>Cercopithecinae</taxon>
        <taxon>Macaca</taxon>
    </lineage>
</organism>
<evidence type="ECO:0000313" key="1">
    <source>
        <dbReference type="EMBL" id="BAE88264.1"/>
    </source>
</evidence>